<dbReference type="Pfam" id="PF00406">
    <property type="entry name" value="ADK"/>
    <property type="match status" value="1"/>
</dbReference>
<dbReference type="PRINTS" id="PR00094">
    <property type="entry name" value="ADENYLTKNASE"/>
</dbReference>
<dbReference type="NCBIfam" id="TIGR01359">
    <property type="entry name" value="UMP_CMP_kin_fam"/>
    <property type="match status" value="1"/>
</dbReference>
<dbReference type="EC" id="2.7.4.14" evidence="9"/>
<dbReference type="HAMAP" id="MF_03172">
    <property type="entry name" value="Adenylate_kinase_UMP_CMP_kin"/>
    <property type="match status" value="1"/>
</dbReference>
<dbReference type="FunFam" id="3.40.50.300:FF:000315">
    <property type="entry name" value="Adenylate kinase 1"/>
    <property type="match status" value="1"/>
</dbReference>
<comment type="similarity">
    <text evidence="9">Belongs to the adenylate kinase family. UMP-CMP kinase subfamily.</text>
</comment>
<comment type="cofactor">
    <cofactor evidence="9">
        <name>Mg(2+)</name>
        <dbReference type="ChEBI" id="CHEBI:18420"/>
    </cofactor>
    <text evidence="9">Binds 1 Mg(2+) ion per monomer.</text>
</comment>
<gene>
    <name evidence="10" type="ORF">PSYICH_LOCUS1591</name>
</gene>
<comment type="domain">
    <text evidence="9">Consists of three domains, a large central CORE domain and two small peripheral domains, NMPbind and LID, which undergo movements during catalysis. The LID domain closes over the site of phosphoryl transfer upon ATP binding. Assembling and dissambling the active center during each catalytic cycle provides an effective means to prevent ATP hydrolysis.</text>
</comment>
<keyword evidence="1 9" id="KW-0963">Cytoplasm</keyword>
<dbReference type="InterPro" id="IPR033690">
    <property type="entry name" value="Adenylat_kinase_CS"/>
</dbReference>
<dbReference type="GO" id="GO:0005634">
    <property type="term" value="C:nucleus"/>
    <property type="evidence" value="ECO:0007669"/>
    <property type="project" value="UniProtKB-SubCell"/>
</dbReference>
<dbReference type="OrthoDB" id="442176at2759"/>
<keyword evidence="2 9" id="KW-0808">Transferase</keyword>
<comment type="catalytic activity">
    <reaction evidence="9">
        <text>dCMP + ATP = dCDP + ADP</text>
        <dbReference type="Rhea" id="RHEA:25094"/>
        <dbReference type="ChEBI" id="CHEBI:30616"/>
        <dbReference type="ChEBI" id="CHEBI:57566"/>
        <dbReference type="ChEBI" id="CHEBI:58593"/>
        <dbReference type="ChEBI" id="CHEBI:456216"/>
        <dbReference type="EC" id="2.7.4.14"/>
    </reaction>
</comment>
<dbReference type="GO" id="GO:0050145">
    <property type="term" value="F:nucleoside monophosphate kinase activity"/>
    <property type="evidence" value="ECO:0007669"/>
    <property type="project" value="UniProtKB-ARBA"/>
</dbReference>
<comment type="catalytic activity">
    <reaction evidence="9">
        <text>CMP + ATP = CDP + ADP</text>
        <dbReference type="Rhea" id="RHEA:11600"/>
        <dbReference type="ChEBI" id="CHEBI:30616"/>
        <dbReference type="ChEBI" id="CHEBI:58069"/>
        <dbReference type="ChEBI" id="CHEBI:60377"/>
        <dbReference type="ChEBI" id="CHEBI:456216"/>
        <dbReference type="EC" id="2.7.4.14"/>
    </reaction>
</comment>
<evidence type="ECO:0000256" key="5">
    <source>
        <dbReference type="ARBA" id="ARBA00022840"/>
    </source>
</evidence>
<protein>
    <recommendedName>
        <fullName evidence="9">UMP-CMP kinase</fullName>
        <ecNumber evidence="9">2.7.4.14</ecNumber>
    </recommendedName>
    <alternativeName>
        <fullName evidence="9">Deoxycytidylate kinase</fullName>
        <shortName evidence="9">CK</shortName>
        <shortName evidence="9">dCMP kinase</shortName>
    </alternativeName>
    <alternativeName>
        <fullName evidence="9">Uridine monophosphate/cytidine monophosphate kinase</fullName>
        <shortName evidence="9">UMP/CMP kinase</shortName>
        <shortName evidence="9">UMP/CMPK</shortName>
    </alternativeName>
</protein>
<feature type="binding site" evidence="9">
    <location>
        <position position="59"/>
    </location>
    <ligand>
        <name>a ribonucleoside 5'-phosphate</name>
        <dbReference type="ChEBI" id="CHEBI:58043"/>
    </ligand>
</feature>
<comment type="caution">
    <text evidence="9">Lacks conserved residue(s) required for the propagation of feature annotation.</text>
</comment>
<dbReference type="InterPro" id="IPR027417">
    <property type="entry name" value="P-loop_NTPase"/>
</dbReference>
<evidence type="ECO:0000256" key="4">
    <source>
        <dbReference type="ARBA" id="ARBA00022777"/>
    </source>
</evidence>
<dbReference type="SUPFAM" id="SSF52540">
    <property type="entry name" value="P-loop containing nucleoside triphosphate hydrolases"/>
    <property type="match status" value="1"/>
</dbReference>
<dbReference type="CDD" id="cd01428">
    <property type="entry name" value="ADK"/>
    <property type="match status" value="1"/>
</dbReference>
<sequence length="216" mass="24391">MFISNCGISLVRTICRAAFTMKPKVVFVLGGPGAGKGTQSQKIVQHFGYDHLSAGDLLREERNNPNSEFGELIENYIKEGKIVPVEITCSLLENAMQASENDKFLIDGFPRNQDNLQGWNKTVADKVDLQFVLFFDCPQDVCLQRCLYRGASGSGRTDDNEESLKKRFNTYLNETQPIISYYEKFNLVRRVDATRTTDEVFEDVKLLFQEAAGGDH</sequence>
<comment type="catalytic activity">
    <reaction evidence="8 9">
        <text>UMP + ATP = UDP + ADP</text>
        <dbReference type="Rhea" id="RHEA:24400"/>
        <dbReference type="ChEBI" id="CHEBI:30616"/>
        <dbReference type="ChEBI" id="CHEBI:57865"/>
        <dbReference type="ChEBI" id="CHEBI:58223"/>
        <dbReference type="ChEBI" id="CHEBI:456216"/>
        <dbReference type="EC" id="2.7.4.14"/>
    </reaction>
</comment>
<feature type="binding site" evidence="9">
    <location>
        <position position="195"/>
    </location>
    <ligand>
        <name>ATP</name>
        <dbReference type="ChEBI" id="CHEBI:30616"/>
    </ligand>
</feature>
<dbReference type="PROSITE" id="PS00113">
    <property type="entry name" value="ADENYLATE_KINASE"/>
    <property type="match status" value="1"/>
</dbReference>
<feature type="binding site" evidence="9">
    <location>
        <position position="156"/>
    </location>
    <ligand>
        <name>a ribonucleoside 5'-phosphate</name>
        <dbReference type="ChEBI" id="CHEBI:58043"/>
    </ligand>
</feature>
<organism evidence="10 11">
    <name type="scientific">Psylliodes chrysocephalus</name>
    <dbReference type="NCBI Taxonomy" id="3402493"/>
    <lineage>
        <taxon>Eukaryota</taxon>
        <taxon>Metazoa</taxon>
        <taxon>Ecdysozoa</taxon>
        <taxon>Arthropoda</taxon>
        <taxon>Hexapoda</taxon>
        <taxon>Insecta</taxon>
        <taxon>Pterygota</taxon>
        <taxon>Neoptera</taxon>
        <taxon>Endopterygota</taxon>
        <taxon>Coleoptera</taxon>
        <taxon>Polyphaga</taxon>
        <taxon>Cucujiformia</taxon>
        <taxon>Chrysomeloidea</taxon>
        <taxon>Chrysomelidae</taxon>
        <taxon>Galerucinae</taxon>
        <taxon>Alticini</taxon>
        <taxon>Psylliodes</taxon>
    </lineage>
</organism>
<feature type="binding site" evidence="9">
    <location>
        <position position="167"/>
    </location>
    <ligand>
        <name>a ribonucleoside 5'-phosphate</name>
        <dbReference type="ChEBI" id="CHEBI:58043"/>
    </ligand>
</feature>
<dbReference type="HAMAP" id="MF_00235">
    <property type="entry name" value="Adenylate_kinase_Adk"/>
    <property type="match status" value="1"/>
</dbReference>
<keyword evidence="7 9" id="KW-0539">Nucleus</keyword>
<proteinExistence type="inferred from homology"/>
<evidence type="ECO:0000256" key="7">
    <source>
        <dbReference type="ARBA" id="ARBA00023242"/>
    </source>
</evidence>
<evidence type="ECO:0000256" key="8">
    <source>
        <dbReference type="ARBA" id="ARBA00048116"/>
    </source>
</evidence>
<evidence type="ECO:0000256" key="2">
    <source>
        <dbReference type="ARBA" id="ARBA00022679"/>
    </source>
</evidence>
<feature type="binding site" evidence="9">
    <location>
        <begin position="108"/>
        <end position="111"/>
    </location>
    <ligand>
        <name>a ribonucleoside 5'-phosphate</name>
        <dbReference type="ChEBI" id="CHEBI:58043"/>
    </ligand>
</feature>
<evidence type="ECO:0000256" key="3">
    <source>
        <dbReference type="ARBA" id="ARBA00022741"/>
    </source>
</evidence>
<evidence type="ECO:0000313" key="11">
    <source>
        <dbReference type="Proteomes" id="UP001153636"/>
    </source>
</evidence>
<keyword evidence="5 9" id="KW-0067">ATP-binding</keyword>
<dbReference type="InterPro" id="IPR006266">
    <property type="entry name" value="UMP_CMP_kinase"/>
</dbReference>
<dbReference type="Proteomes" id="UP001153636">
    <property type="component" value="Chromosome 10"/>
</dbReference>
<accession>A0A9P0CG13</accession>
<dbReference type="PANTHER" id="PTHR23359">
    <property type="entry name" value="NUCLEOTIDE KINASE"/>
    <property type="match status" value="1"/>
</dbReference>
<comment type="subcellular location">
    <subcellularLocation>
        <location evidence="9">Cytoplasm</location>
    </subcellularLocation>
    <subcellularLocation>
        <location evidence="9">Nucleus</location>
    </subcellularLocation>
</comment>
<feature type="binding site" evidence="9">
    <location>
        <begin position="81"/>
        <end position="83"/>
    </location>
    <ligand>
        <name>a ribonucleoside 5'-phosphate</name>
        <dbReference type="ChEBI" id="CHEBI:58043"/>
    </ligand>
</feature>
<feature type="binding site" evidence="9">
    <location>
        <position position="149"/>
    </location>
    <ligand>
        <name>ATP</name>
        <dbReference type="ChEBI" id="CHEBI:30616"/>
    </ligand>
</feature>
<dbReference type="EMBL" id="OV651822">
    <property type="protein sequence ID" value="CAH1100013.1"/>
    <property type="molecule type" value="Genomic_DNA"/>
</dbReference>
<evidence type="ECO:0000256" key="6">
    <source>
        <dbReference type="ARBA" id="ARBA00022975"/>
    </source>
</evidence>
<feature type="binding site" evidence="9">
    <location>
        <begin position="33"/>
        <end position="38"/>
    </location>
    <ligand>
        <name>ATP</name>
        <dbReference type="ChEBI" id="CHEBI:30616"/>
    </ligand>
</feature>
<evidence type="ECO:0000256" key="1">
    <source>
        <dbReference type="ARBA" id="ARBA00022490"/>
    </source>
</evidence>
<feature type="binding site" evidence="9">
    <location>
        <position position="115"/>
    </location>
    <ligand>
        <name>CMP</name>
        <dbReference type="ChEBI" id="CHEBI:60377"/>
    </ligand>
</feature>
<dbReference type="GO" id="GO:0005524">
    <property type="term" value="F:ATP binding"/>
    <property type="evidence" value="ECO:0007669"/>
    <property type="project" value="UniProtKB-KW"/>
</dbReference>
<feature type="region of interest" description="NMPbind" evidence="9">
    <location>
        <begin position="53"/>
        <end position="83"/>
    </location>
</feature>
<dbReference type="GO" id="GO:0006207">
    <property type="term" value="P:'de novo' pyrimidine nucleobase biosynthetic process"/>
    <property type="evidence" value="ECO:0007669"/>
    <property type="project" value="InterPro"/>
</dbReference>
<evidence type="ECO:0000256" key="9">
    <source>
        <dbReference type="HAMAP-Rule" id="MF_03172"/>
    </source>
</evidence>
<comment type="subunit">
    <text evidence="9">Monomer.</text>
</comment>
<keyword evidence="4 9" id="KW-0418">Kinase</keyword>
<dbReference type="Gene3D" id="3.40.50.300">
    <property type="entry name" value="P-loop containing nucleotide triphosphate hydrolases"/>
    <property type="match status" value="1"/>
</dbReference>
<dbReference type="GO" id="GO:0006221">
    <property type="term" value="P:pyrimidine nucleotide biosynthetic process"/>
    <property type="evidence" value="ECO:0007669"/>
    <property type="project" value="UniProtKB-UniRule"/>
</dbReference>
<keyword evidence="11" id="KW-1185">Reference proteome</keyword>
<reference evidence="10" key="1">
    <citation type="submission" date="2022-01" db="EMBL/GenBank/DDBJ databases">
        <authorList>
            <person name="King R."/>
        </authorList>
    </citation>
    <scope>NUCLEOTIDE SEQUENCE</scope>
</reference>
<dbReference type="InterPro" id="IPR000850">
    <property type="entry name" value="Adenylat/UMP-CMP_kin"/>
</dbReference>
<dbReference type="GO" id="GO:0005737">
    <property type="term" value="C:cytoplasm"/>
    <property type="evidence" value="ECO:0007669"/>
    <property type="project" value="UniProtKB-SubCell"/>
</dbReference>
<comment type="function">
    <text evidence="9">Catalyzes the phosphorylation of pyrimidine nucleoside monophosphates at the expense of ATP. Plays an important role in de novo pyrimidine nucleotide biosynthesis. Has preference for UMP and CMP as phosphate acceptors.</text>
</comment>
<dbReference type="AlphaFoldDB" id="A0A9P0CG13"/>
<name>A0A9P0CG13_9CUCU</name>
<evidence type="ECO:0000313" key="10">
    <source>
        <dbReference type="EMBL" id="CAH1100013.1"/>
    </source>
</evidence>
<keyword evidence="3 9" id="KW-0547">Nucleotide-binding</keyword>
<keyword evidence="6 9" id="KW-0665">Pyrimidine biosynthesis</keyword>